<comment type="caution">
    <text evidence="1">The sequence shown here is derived from an EMBL/GenBank/DDBJ whole genome shotgun (WGS) entry which is preliminary data.</text>
</comment>
<reference evidence="1 2" key="1">
    <citation type="journal article" date="2020" name="Phytopathology">
        <title>Genome Sequence Resources of Colletotrichum truncatum, C. plurivorum, C. musicola, and C. sojae: Four Species Pathogenic to Soybean (Glycine max).</title>
        <authorList>
            <person name="Rogerio F."/>
            <person name="Boufleur T.R."/>
            <person name="Ciampi-Guillardi M."/>
            <person name="Sukno S.A."/>
            <person name="Thon M.R."/>
            <person name="Massola Junior N.S."/>
            <person name="Baroncelli R."/>
        </authorList>
    </citation>
    <scope>NUCLEOTIDE SEQUENCE [LARGE SCALE GENOMIC DNA]</scope>
    <source>
        <strain evidence="1 2">CMES1059</strain>
    </source>
</reference>
<dbReference type="EMBL" id="VUJX02000007">
    <property type="protein sequence ID" value="KAL0934054.1"/>
    <property type="molecule type" value="Genomic_DNA"/>
</dbReference>
<accession>A0ACC3YQ60</accession>
<sequence length="197" mass="21083">MGDVFPTGYFCASRFLQPLKPEVAKKTAVVVVGCGPVGICAIASALTWSDTVYAIDMVPERLEEAARLGAKPLSGDVVAAVKAATDGRGADVVLEVVGGPEAFALCLEMVRPFGHISSVGVQAKPLTLSGPLLYGKNVTIAWGRCPVYGIFDEALQCLIKVQDQVAFLCEKQMRLEDAVEAYELFNARKEHKIILTP</sequence>
<proteinExistence type="predicted"/>
<gene>
    <name evidence="1" type="ORF">CTRU02_210853</name>
</gene>
<organism evidence="1 2">
    <name type="scientific">Colletotrichum truncatum</name>
    <name type="common">Anthracnose fungus</name>
    <name type="synonym">Colletotrichum capsici</name>
    <dbReference type="NCBI Taxonomy" id="5467"/>
    <lineage>
        <taxon>Eukaryota</taxon>
        <taxon>Fungi</taxon>
        <taxon>Dikarya</taxon>
        <taxon>Ascomycota</taxon>
        <taxon>Pezizomycotina</taxon>
        <taxon>Sordariomycetes</taxon>
        <taxon>Hypocreomycetidae</taxon>
        <taxon>Glomerellales</taxon>
        <taxon>Glomerellaceae</taxon>
        <taxon>Colletotrichum</taxon>
        <taxon>Colletotrichum truncatum species complex</taxon>
    </lineage>
</organism>
<keyword evidence="2" id="KW-1185">Reference proteome</keyword>
<evidence type="ECO:0000313" key="1">
    <source>
        <dbReference type="EMBL" id="KAL0934054.1"/>
    </source>
</evidence>
<protein>
    <submittedName>
        <fullName evidence="1">Alcohol dehydrogenase GroES-like domain-containing protein</fullName>
    </submittedName>
</protein>
<evidence type="ECO:0000313" key="2">
    <source>
        <dbReference type="Proteomes" id="UP000805649"/>
    </source>
</evidence>
<name>A0ACC3YQ60_COLTU</name>
<dbReference type="Proteomes" id="UP000805649">
    <property type="component" value="Unassembled WGS sequence"/>
</dbReference>